<evidence type="ECO:0000313" key="2">
    <source>
        <dbReference type="Proteomes" id="UP000037696"/>
    </source>
</evidence>
<dbReference type="AlphaFoldDB" id="A0A0M8NW83"/>
<dbReference type="Proteomes" id="UP000037696">
    <property type="component" value="Unassembled WGS sequence"/>
</dbReference>
<protein>
    <submittedName>
        <fullName evidence="1">Uncharacterized protein</fullName>
    </submittedName>
</protein>
<sequence length="93" mass="10907">MGNSHYTNLDLKYFTYARAYDNSGIHIFCRQIFRHIQASILLILVSEPSHWDAIAMILNSSFFNYHLFNSNSIQIQFRFSSDSVQIQLRFGLL</sequence>
<organism evidence="1 2">
    <name type="scientific">Penicillium nordicum</name>
    <dbReference type="NCBI Taxonomy" id="229535"/>
    <lineage>
        <taxon>Eukaryota</taxon>
        <taxon>Fungi</taxon>
        <taxon>Dikarya</taxon>
        <taxon>Ascomycota</taxon>
        <taxon>Pezizomycotina</taxon>
        <taxon>Eurotiomycetes</taxon>
        <taxon>Eurotiomycetidae</taxon>
        <taxon>Eurotiales</taxon>
        <taxon>Aspergillaceae</taxon>
        <taxon>Penicillium</taxon>
    </lineage>
</organism>
<proteinExistence type="predicted"/>
<dbReference type="OrthoDB" id="6162190at2759"/>
<accession>A0A0M8NW83</accession>
<reference evidence="1 2" key="1">
    <citation type="submission" date="2015-08" db="EMBL/GenBank/DDBJ databases">
        <title>Genome sequencing of Penicillium nordicum.</title>
        <authorList>
            <person name="Nguyen H.D."/>
            <person name="Seifert K.A."/>
        </authorList>
    </citation>
    <scope>NUCLEOTIDE SEQUENCE [LARGE SCALE GENOMIC DNA]</scope>
    <source>
        <strain evidence="1 2">DAOMC 185683</strain>
    </source>
</reference>
<evidence type="ECO:0000313" key="1">
    <source>
        <dbReference type="EMBL" id="KOS40616.1"/>
    </source>
</evidence>
<comment type="caution">
    <text evidence="1">The sequence shown here is derived from an EMBL/GenBank/DDBJ whole genome shotgun (WGS) entry which is preliminary data.</text>
</comment>
<keyword evidence="2" id="KW-1185">Reference proteome</keyword>
<gene>
    <name evidence="1" type="ORF">ACN38_g8529</name>
</gene>
<name>A0A0M8NW83_9EURO</name>
<dbReference type="EMBL" id="LHQQ01000157">
    <property type="protein sequence ID" value="KOS40616.1"/>
    <property type="molecule type" value="Genomic_DNA"/>
</dbReference>